<keyword evidence="3" id="KW-1185">Reference proteome</keyword>
<feature type="region of interest" description="Disordered" evidence="1">
    <location>
        <begin position="338"/>
        <end position="360"/>
    </location>
</feature>
<accession>A0AAX6MMU5</accession>
<dbReference type="EMBL" id="JBANMG010000004">
    <property type="protein sequence ID" value="KAK6953990.1"/>
    <property type="molecule type" value="Genomic_DNA"/>
</dbReference>
<feature type="region of interest" description="Disordered" evidence="1">
    <location>
        <begin position="111"/>
        <end position="149"/>
    </location>
</feature>
<feature type="compositionally biased region" description="Basic and acidic residues" evidence="1">
    <location>
        <begin position="111"/>
        <end position="122"/>
    </location>
</feature>
<name>A0AAX6MMU5_9PEZI</name>
<reference evidence="2 3" key="1">
    <citation type="journal article" date="2024" name="Front Chem Biol">
        <title>Unveiling the potential of Daldinia eschscholtzii MFLUCC 19-0629 through bioactivity and bioinformatics studies for enhanced sustainable agriculture production.</title>
        <authorList>
            <person name="Brooks S."/>
            <person name="Weaver J.A."/>
            <person name="Klomchit A."/>
            <person name="Alharthi S.A."/>
            <person name="Onlamun T."/>
            <person name="Nurani R."/>
            <person name="Vong T.K."/>
            <person name="Alberti F."/>
            <person name="Greco C."/>
        </authorList>
    </citation>
    <scope>NUCLEOTIDE SEQUENCE [LARGE SCALE GENOMIC DNA]</scope>
    <source>
        <strain evidence="2">MFLUCC 19-0629</strain>
    </source>
</reference>
<protein>
    <submittedName>
        <fullName evidence="2">Uncharacterized protein</fullName>
    </submittedName>
</protein>
<evidence type="ECO:0000313" key="3">
    <source>
        <dbReference type="Proteomes" id="UP001369815"/>
    </source>
</evidence>
<proteinExistence type="predicted"/>
<evidence type="ECO:0000256" key="1">
    <source>
        <dbReference type="SAM" id="MobiDB-lite"/>
    </source>
</evidence>
<sequence>MTSSQIRQPPLAQSTGNSHREEWHRILIPIPNHDEFYTIEDLNTRHTHDVLAHCQELFETYRETGDVTWLEKRRLTLQQWLVRFDAMSVHLAQCKNAVWTALELSQPHEMNDAYERPEDPPRRVVIGGPETPPLPRGSFTRRRRPQHAVPIPVKEEEGDPLSPRSYLDKKISASWHAYTYLRFTLKYNGLDANPPDWYFARKEHGQWVGSGLRWEYDGVKIKKYLVLSTPRNLAIVYHALNFLRNHKETLEDERVEPSSPREDEPLQIMVIEVGSNRQIFASGRILLRDIDVDGNEEIRSPLSGEKVEQQDTTANDLIFPVEERTFRDIYNLHEDISADIDARDEAAERERRGSAGDASA</sequence>
<feature type="compositionally biased region" description="Basic and acidic residues" evidence="1">
    <location>
        <begin position="338"/>
        <end position="354"/>
    </location>
</feature>
<comment type="caution">
    <text evidence="2">The sequence shown here is derived from an EMBL/GenBank/DDBJ whole genome shotgun (WGS) entry which is preliminary data.</text>
</comment>
<gene>
    <name evidence="2" type="ORF">Daesc_003952</name>
</gene>
<organism evidence="2 3">
    <name type="scientific">Daldinia eschscholtzii</name>
    <dbReference type="NCBI Taxonomy" id="292717"/>
    <lineage>
        <taxon>Eukaryota</taxon>
        <taxon>Fungi</taxon>
        <taxon>Dikarya</taxon>
        <taxon>Ascomycota</taxon>
        <taxon>Pezizomycotina</taxon>
        <taxon>Sordariomycetes</taxon>
        <taxon>Xylariomycetidae</taxon>
        <taxon>Xylariales</taxon>
        <taxon>Hypoxylaceae</taxon>
        <taxon>Daldinia</taxon>
    </lineage>
</organism>
<dbReference type="Proteomes" id="UP001369815">
    <property type="component" value="Unassembled WGS sequence"/>
</dbReference>
<evidence type="ECO:0000313" key="2">
    <source>
        <dbReference type="EMBL" id="KAK6953990.1"/>
    </source>
</evidence>
<dbReference type="AlphaFoldDB" id="A0AAX6MMU5"/>